<proteinExistence type="predicted"/>
<sequence length="75" mass="8687">MLFGEANITHEGKIRCLGHLERMDQRIPEQIMNTVPGKLRPKKKLCGQILKDLAEKGTQIWKEKAGNRKNRKLLH</sequence>
<name>A0AA38IFU4_9CUCU</name>
<dbReference type="Proteomes" id="UP001168821">
    <property type="component" value="Unassembled WGS sequence"/>
</dbReference>
<gene>
    <name evidence="1" type="ORF">Zmor_013610</name>
</gene>
<evidence type="ECO:0000313" key="2">
    <source>
        <dbReference type="Proteomes" id="UP001168821"/>
    </source>
</evidence>
<dbReference type="EMBL" id="JALNTZ010000004">
    <property type="protein sequence ID" value="KAJ3654421.1"/>
    <property type="molecule type" value="Genomic_DNA"/>
</dbReference>
<protein>
    <submittedName>
        <fullName evidence="1">Uncharacterized protein</fullName>
    </submittedName>
</protein>
<organism evidence="1 2">
    <name type="scientific">Zophobas morio</name>
    <dbReference type="NCBI Taxonomy" id="2755281"/>
    <lineage>
        <taxon>Eukaryota</taxon>
        <taxon>Metazoa</taxon>
        <taxon>Ecdysozoa</taxon>
        <taxon>Arthropoda</taxon>
        <taxon>Hexapoda</taxon>
        <taxon>Insecta</taxon>
        <taxon>Pterygota</taxon>
        <taxon>Neoptera</taxon>
        <taxon>Endopterygota</taxon>
        <taxon>Coleoptera</taxon>
        <taxon>Polyphaga</taxon>
        <taxon>Cucujiformia</taxon>
        <taxon>Tenebrionidae</taxon>
        <taxon>Zophobas</taxon>
    </lineage>
</organism>
<keyword evidence="2" id="KW-1185">Reference proteome</keyword>
<accession>A0AA38IFU4</accession>
<reference evidence="1" key="1">
    <citation type="journal article" date="2023" name="G3 (Bethesda)">
        <title>Whole genome assemblies of Zophobas morio and Tenebrio molitor.</title>
        <authorList>
            <person name="Kaur S."/>
            <person name="Stinson S.A."/>
            <person name="diCenzo G.C."/>
        </authorList>
    </citation>
    <scope>NUCLEOTIDE SEQUENCE</scope>
    <source>
        <strain evidence="1">QUZm001</strain>
    </source>
</reference>
<evidence type="ECO:0000313" key="1">
    <source>
        <dbReference type="EMBL" id="KAJ3654421.1"/>
    </source>
</evidence>
<dbReference type="AlphaFoldDB" id="A0AA38IFU4"/>
<comment type="caution">
    <text evidence="1">The sequence shown here is derived from an EMBL/GenBank/DDBJ whole genome shotgun (WGS) entry which is preliminary data.</text>
</comment>